<evidence type="ECO:0000256" key="5">
    <source>
        <dbReference type="ARBA" id="ARBA00023136"/>
    </source>
</evidence>
<evidence type="ECO:0000313" key="12">
    <source>
        <dbReference type="EMBL" id="MFC7274667.1"/>
    </source>
</evidence>
<feature type="binding site" evidence="10">
    <location>
        <position position="115"/>
    </location>
    <ligand>
        <name>Na(+)</name>
        <dbReference type="ChEBI" id="CHEBI:29101"/>
        <note>structural</note>
    </ligand>
</feature>
<evidence type="ECO:0000256" key="2">
    <source>
        <dbReference type="ARBA" id="ARBA00022475"/>
    </source>
</evidence>
<reference evidence="13" key="1">
    <citation type="journal article" date="2019" name="Int. J. Syst. Evol. Microbiol.">
        <title>The Global Catalogue of Microorganisms (GCM) 10K type strain sequencing project: providing services to taxonomists for standard genome sequencing and annotation.</title>
        <authorList>
            <consortium name="The Broad Institute Genomics Platform"/>
            <consortium name="The Broad Institute Genome Sequencing Center for Infectious Disease"/>
            <person name="Wu L."/>
            <person name="Ma J."/>
        </authorList>
    </citation>
    <scope>NUCLEOTIDE SEQUENCE [LARGE SCALE GENOMIC DNA]</scope>
    <source>
        <strain evidence="13">XZYJT-10</strain>
    </source>
</reference>
<evidence type="ECO:0000313" key="13">
    <source>
        <dbReference type="Proteomes" id="UP001596548"/>
    </source>
</evidence>
<name>A0ABW2HQK2_9ACTN</name>
<keyword evidence="2 10" id="KW-1003">Cell membrane</keyword>
<dbReference type="HAMAP" id="MF_00454">
    <property type="entry name" value="FluC"/>
    <property type="match status" value="1"/>
</dbReference>
<sequence length="167" mass="17358">MTERELADAERSGATRAPMDSDVDLHMPAVEAELRPSPWPVLSAISAGGVVGALSRYLVAQAWPHQSGGFPWSTFVVNVTGCFLIGVLMVVITEVVTGMPLLRPFAGVGLLGGYTTFSTYVVDIQRAAGAGAAWVALSYLALTLVCALLAVAAGTALTRAAVKGARR</sequence>
<dbReference type="Proteomes" id="UP001596548">
    <property type="component" value="Unassembled WGS sequence"/>
</dbReference>
<evidence type="ECO:0000256" key="4">
    <source>
        <dbReference type="ARBA" id="ARBA00022989"/>
    </source>
</evidence>
<evidence type="ECO:0000256" key="1">
    <source>
        <dbReference type="ARBA" id="ARBA00004651"/>
    </source>
</evidence>
<proteinExistence type="inferred from homology"/>
<organism evidence="12 13">
    <name type="scientific">Paractinoplanes rhizophilus</name>
    <dbReference type="NCBI Taxonomy" id="1416877"/>
    <lineage>
        <taxon>Bacteria</taxon>
        <taxon>Bacillati</taxon>
        <taxon>Actinomycetota</taxon>
        <taxon>Actinomycetes</taxon>
        <taxon>Micromonosporales</taxon>
        <taxon>Micromonosporaceae</taxon>
        <taxon>Paractinoplanes</taxon>
    </lineage>
</organism>
<dbReference type="InterPro" id="IPR003691">
    <property type="entry name" value="FluC"/>
</dbReference>
<dbReference type="RefSeq" id="WP_378966862.1">
    <property type="nucleotide sequence ID" value="NZ_JBHTBJ010000006.1"/>
</dbReference>
<keyword evidence="4 10" id="KW-1133">Transmembrane helix</keyword>
<dbReference type="PANTHER" id="PTHR28259">
    <property type="entry name" value="FLUORIDE EXPORT PROTEIN 1-RELATED"/>
    <property type="match status" value="1"/>
</dbReference>
<comment type="similarity">
    <text evidence="7 10">Belongs to the fluoride channel Fluc/FEX (TC 1.A.43) family.</text>
</comment>
<keyword evidence="10" id="KW-0406">Ion transport</keyword>
<comment type="function">
    <text evidence="9 10">Fluoride-specific ion channel. Important for reducing fluoride concentration in the cell, thus reducing its toxicity.</text>
</comment>
<feature type="compositionally biased region" description="Basic and acidic residues" evidence="11">
    <location>
        <begin position="1"/>
        <end position="13"/>
    </location>
</feature>
<protein>
    <recommendedName>
        <fullName evidence="10">Fluoride-specific ion channel FluC</fullName>
    </recommendedName>
</protein>
<keyword evidence="5 10" id="KW-0472">Membrane</keyword>
<feature type="region of interest" description="Disordered" evidence="11">
    <location>
        <begin position="1"/>
        <end position="20"/>
    </location>
</feature>
<dbReference type="PANTHER" id="PTHR28259:SF1">
    <property type="entry name" value="FLUORIDE EXPORT PROTEIN 1-RELATED"/>
    <property type="match status" value="1"/>
</dbReference>
<accession>A0ABW2HQK2</accession>
<gene>
    <name evidence="10" type="primary">fluC</name>
    <name evidence="10" type="synonym">crcB</name>
    <name evidence="12" type="ORF">ACFQS1_11795</name>
</gene>
<evidence type="ECO:0000256" key="6">
    <source>
        <dbReference type="ARBA" id="ARBA00023303"/>
    </source>
</evidence>
<keyword evidence="13" id="KW-1185">Reference proteome</keyword>
<evidence type="ECO:0000256" key="3">
    <source>
        <dbReference type="ARBA" id="ARBA00022692"/>
    </source>
</evidence>
<keyword evidence="6 10" id="KW-0407">Ion channel</keyword>
<keyword evidence="10" id="KW-0813">Transport</keyword>
<comment type="catalytic activity">
    <reaction evidence="8">
        <text>fluoride(in) = fluoride(out)</text>
        <dbReference type="Rhea" id="RHEA:76159"/>
        <dbReference type="ChEBI" id="CHEBI:17051"/>
    </reaction>
    <physiologicalReaction direction="left-to-right" evidence="8">
        <dbReference type="Rhea" id="RHEA:76160"/>
    </physiologicalReaction>
</comment>
<feature type="binding site" evidence="10">
    <location>
        <position position="112"/>
    </location>
    <ligand>
        <name>Na(+)</name>
        <dbReference type="ChEBI" id="CHEBI:29101"/>
        <note>structural</note>
    </ligand>
</feature>
<comment type="activity regulation">
    <text evidence="10">Na(+) is not transported, but it plays an essential structural role and its presence is essential for fluoride channel function.</text>
</comment>
<evidence type="ECO:0000256" key="11">
    <source>
        <dbReference type="SAM" id="MobiDB-lite"/>
    </source>
</evidence>
<evidence type="ECO:0000256" key="9">
    <source>
        <dbReference type="ARBA" id="ARBA00049940"/>
    </source>
</evidence>
<feature type="transmembrane region" description="Helical" evidence="10">
    <location>
        <begin position="39"/>
        <end position="58"/>
    </location>
</feature>
<dbReference type="Pfam" id="PF02537">
    <property type="entry name" value="CRCB"/>
    <property type="match status" value="1"/>
</dbReference>
<keyword evidence="10" id="KW-0915">Sodium</keyword>
<comment type="subcellular location">
    <subcellularLocation>
        <location evidence="1 10">Cell membrane</location>
        <topology evidence="1 10">Multi-pass membrane protein</topology>
    </subcellularLocation>
</comment>
<comment type="caution">
    <text evidence="12">The sequence shown here is derived from an EMBL/GenBank/DDBJ whole genome shotgun (WGS) entry which is preliminary data.</text>
</comment>
<feature type="transmembrane region" description="Helical" evidence="10">
    <location>
        <begin position="70"/>
        <end position="92"/>
    </location>
</feature>
<feature type="transmembrane region" description="Helical" evidence="10">
    <location>
        <begin position="134"/>
        <end position="157"/>
    </location>
</feature>
<evidence type="ECO:0000256" key="10">
    <source>
        <dbReference type="HAMAP-Rule" id="MF_00454"/>
    </source>
</evidence>
<feature type="transmembrane region" description="Helical" evidence="10">
    <location>
        <begin position="104"/>
        <end position="122"/>
    </location>
</feature>
<keyword evidence="3 10" id="KW-0812">Transmembrane</keyword>
<evidence type="ECO:0000256" key="7">
    <source>
        <dbReference type="ARBA" id="ARBA00035120"/>
    </source>
</evidence>
<evidence type="ECO:0000256" key="8">
    <source>
        <dbReference type="ARBA" id="ARBA00035585"/>
    </source>
</evidence>
<keyword evidence="10" id="KW-0479">Metal-binding</keyword>
<dbReference type="EMBL" id="JBHTBJ010000006">
    <property type="protein sequence ID" value="MFC7274667.1"/>
    <property type="molecule type" value="Genomic_DNA"/>
</dbReference>